<feature type="compositionally biased region" description="Low complexity" evidence="1">
    <location>
        <begin position="17"/>
        <end position="26"/>
    </location>
</feature>
<proteinExistence type="predicted"/>
<evidence type="ECO:0000313" key="2">
    <source>
        <dbReference type="EMBL" id="CAB1127784.1"/>
    </source>
</evidence>
<keyword evidence="3" id="KW-1185">Reference proteome</keyword>
<evidence type="ECO:0000313" key="3">
    <source>
        <dbReference type="Proteomes" id="UP000503399"/>
    </source>
</evidence>
<name>A0A6F8ZDL4_9FIRM</name>
<dbReference type="Proteomes" id="UP000503399">
    <property type="component" value="Chromosome"/>
</dbReference>
<reference evidence="2 3" key="1">
    <citation type="submission" date="2020-02" db="EMBL/GenBank/DDBJ databases">
        <authorList>
            <person name="Hogendoorn C."/>
        </authorList>
    </citation>
    <scope>NUCLEOTIDE SEQUENCE [LARGE SCALE GENOMIC DNA]</scope>
    <source>
        <strain evidence="2">R501</strain>
    </source>
</reference>
<evidence type="ECO:0000256" key="1">
    <source>
        <dbReference type="SAM" id="MobiDB-lite"/>
    </source>
</evidence>
<accession>A0A6F8ZDL4</accession>
<dbReference type="KEGG" id="hfv:R50_0278"/>
<dbReference type="EMBL" id="LR778114">
    <property type="protein sequence ID" value="CAB1127784.1"/>
    <property type="molecule type" value="Genomic_DNA"/>
</dbReference>
<sequence length="167" mass="15925">MPGARAALPQSRSDPKATPVVTPVAPGTVAGAAGRAGIWEADRVATPGAEAAGALAPVTPDGAGAGELPVAGAGLLEVRGLEGPVLAGGGLELAPAPLAGGVLLTGAGLERELEEAGGLVLLLPDGEEVPAGAGALPDPHVAVGQPAGRPVRSCRAACAATVRLEAI</sequence>
<protein>
    <submittedName>
        <fullName evidence="2">Uncharacterized protein</fullName>
    </submittedName>
</protein>
<feature type="region of interest" description="Disordered" evidence="1">
    <location>
        <begin position="1"/>
        <end position="26"/>
    </location>
</feature>
<organism evidence="2 3">
    <name type="scientific">Candidatus Hydrogenisulfobacillus filiaventi</name>
    <dbReference type="NCBI Taxonomy" id="2707344"/>
    <lineage>
        <taxon>Bacteria</taxon>
        <taxon>Bacillati</taxon>
        <taxon>Bacillota</taxon>
        <taxon>Clostridia</taxon>
        <taxon>Eubacteriales</taxon>
        <taxon>Clostridiales Family XVII. Incertae Sedis</taxon>
        <taxon>Candidatus Hydrogenisulfobacillus</taxon>
    </lineage>
</organism>
<gene>
    <name evidence="2" type="ORF">R50_0278</name>
</gene>
<dbReference type="AlphaFoldDB" id="A0A6F8ZDL4"/>